<reference evidence="2 3" key="1">
    <citation type="submission" date="2015-08" db="EMBL/GenBank/DDBJ databases">
        <title>Next Generation Sequencing and Analysis of the Genome of Puccinia sorghi L Schw, the Causal Agent of Maize Common Rust.</title>
        <authorList>
            <person name="Rochi L."/>
            <person name="Burguener G."/>
            <person name="Darino M."/>
            <person name="Turjanski A."/>
            <person name="Kreff E."/>
            <person name="Dieguez M.J."/>
            <person name="Sacco F."/>
        </authorList>
    </citation>
    <scope>NUCLEOTIDE SEQUENCE [LARGE SCALE GENOMIC DNA]</scope>
    <source>
        <strain evidence="2 3">RO10H11247</strain>
    </source>
</reference>
<keyword evidence="1" id="KW-0812">Transmembrane</keyword>
<dbReference type="EMBL" id="LAVV01010675">
    <property type="protein sequence ID" value="KNZ48712.1"/>
    <property type="molecule type" value="Genomic_DNA"/>
</dbReference>
<evidence type="ECO:0000313" key="3">
    <source>
        <dbReference type="Proteomes" id="UP000037035"/>
    </source>
</evidence>
<name>A0A0L6UKA5_9BASI</name>
<evidence type="ECO:0000313" key="2">
    <source>
        <dbReference type="EMBL" id="KNZ48712.1"/>
    </source>
</evidence>
<keyword evidence="1" id="KW-1133">Transmembrane helix</keyword>
<feature type="transmembrane region" description="Helical" evidence="1">
    <location>
        <begin position="628"/>
        <end position="656"/>
    </location>
</feature>
<evidence type="ECO:0000256" key="1">
    <source>
        <dbReference type="SAM" id="Phobius"/>
    </source>
</evidence>
<keyword evidence="3" id="KW-1185">Reference proteome</keyword>
<protein>
    <submittedName>
        <fullName evidence="2">Uncharacterized protein</fullName>
    </submittedName>
</protein>
<dbReference type="VEuPathDB" id="FungiDB:VP01_545g1"/>
<proteinExistence type="predicted"/>
<dbReference type="AlphaFoldDB" id="A0A0L6UKA5"/>
<gene>
    <name evidence="2" type="ORF">VP01_545g1</name>
</gene>
<sequence length="657" mass="75573">MTSYPRLLERDVIIKLLLGNIVEMRFQSAKGWPIFEYDQAHDGLWEEGQYARETMTVLQMRINLLRRKWSTEGRSKWLSALLLFTDQTIIYPHGRWRHRGSALRKTQRGLSWRQLPEQCGHGEFIPGLTKPRLNTDPFSISFGCLWYACHDAYYPSLLGLMSPFRFTWMNTFIIPSLPDHSPLNCSHFTLSTQCNVVETARHGRRDNQISMYLDFTSLKACVSFFSFFTHRCRFSCLITIGDYQLLFLLSSSLPQDSFLCSLRISGASQVIISFSCFFHPHSPKTPSCAHWVKERFTQPQTHTSPSVSETLIGRKVILFLNYMMNIDYELDNEFTRQKLGIEQCKILMDLIYIHDILKPLVKHQYLKMNTSFPPCFSCLNPFIKCAFRKSKDRLLDVLNGIYNFELFSPSSLPITDEIYLVLEKGSESELLLNIGHGCSWHEIHEIASFELKGRSSENNEGRGSQGLDILVDEVKRGDFLNPPVLWNLKKKYHYLVVTVGKPDFIDFILYFLIANLELVHAFNCSVKSCVLIDTCIFTMLPAFFSQLHNSNEILTSTGNTQSNPSILAVDSFLKSINSTDLELVTTSGGARNHQISLLVFEHPSSLVCSFNHLFVLPLVWCCDYKFHFGVQFICFLFFLLLVILIDCVSFCISFLVD</sequence>
<keyword evidence="1" id="KW-0472">Membrane</keyword>
<comment type="caution">
    <text evidence="2">The sequence shown here is derived from an EMBL/GenBank/DDBJ whole genome shotgun (WGS) entry which is preliminary data.</text>
</comment>
<accession>A0A0L6UKA5</accession>
<dbReference type="Proteomes" id="UP000037035">
    <property type="component" value="Unassembled WGS sequence"/>
</dbReference>
<organism evidence="2 3">
    <name type="scientific">Puccinia sorghi</name>
    <dbReference type="NCBI Taxonomy" id="27349"/>
    <lineage>
        <taxon>Eukaryota</taxon>
        <taxon>Fungi</taxon>
        <taxon>Dikarya</taxon>
        <taxon>Basidiomycota</taxon>
        <taxon>Pucciniomycotina</taxon>
        <taxon>Pucciniomycetes</taxon>
        <taxon>Pucciniales</taxon>
        <taxon>Pucciniaceae</taxon>
        <taxon>Puccinia</taxon>
    </lineage>
</organism>